<name>A0A173MJX0_9BACT</name>
<reference evidence="2" key="1">
    <citation type="submission" date="2017-01" db="EMBL/GenBank/DDBJ databases">
        <authorList>
            <person name="Varghese N."/>
            <person name="Submissions S."/>
        </authorList>
    </citation>
    <scope>NUCLEOTIDE SEQUENCE [LARGE SCALE GENOMIC DNA]</scope>
    <source>
        <strain evidence="2">DSM 21054</strain>
    </source>
</reference>
<dbReference type="KEGG" id="fln:FLA_3967"/>
<dbReference type="RefSeq" id="WP_076379075.1">
    <property type="nucleotide sequence ID" value="NZ_AP017422.1"/>
</dbReference>
<evidence type="ECO:0000313" key="2">
    <source>
        <dbReference type="Proteomes" id="UP000186917"/>
    </source>
</evidence>
<protein>
    <submittedName>
        <fullName evidence="1">Uncharacterized protein</fullName>
    </submittedName>
</protein>
<sequence length="219" mass="24666">MFSFLQSLFSKKAKADISFFIVPDPGWEKITNDATARRWRNEEHTKALSLHFFQLSPDLPSIKDVNLLRKYYRRLMIGMNTGIIEVEVVRQRSLPYVKTIVKSKQEGGGILYVGALTFPFKNCSYVVKVEAIETGATGMRETIIADRLMKEGKSAADDWASDPYDSSFTEGVLMNKAEDAVYDAAFPAHSLTVVREMLALLEKEVSWKPEAEGLPAFSK</sequence>
<organism evidence="1 2">
    <name type="scientific">Filimonas lacunae</name>
    <dbReference type="NCBI Taxonomy" id="477680"/>
    <lineage>
        <taxon>Bacteria</taxon>
        <taxon>Pseudomonadati</taxon>
        <taxon>Bacteroidota</taxon>
        <taxon>Chitinophagia</taxon>
        <taxon>Chitinophagales</taxon>
        <taxon>Chitinophagaceae</taxon>
        <taxon>Filimonas</taxon>
    </lineage>
</organism>
<dbReference type="EMBL" id="FTOR01000003">
    <property type="protein sequence ID" value="SIT06845.1"/>
    <property type="molecule type" value="Genomic_DNA"/>
</dbReference>
<keyword evidence="2" id="KW-1185">Reference proteome</keyword>
<dbReference type="OrthoDB" id="1551126at2"/>
<dbReference type="STRING" id="477680.SAMN05421788_103281"/>
<dbReference type="Proteomes" id="UP000186917">
    <property type="component" value="Unassembled WGS sequence"/>
</dbReference>
<proteinExistence type="predicted"/>
<accession>A0A173MJX0</accession>
<evidence type="ECO:0000313" key="1">
    <source>
        <dbReference type="EMBL" id="SIT06845.1"/>
    </source>
</evidence>
<dbReference type="AlphaFoldDB" id="A0A173MJX0"/>
<gene>
    <name evidence="1" type="ORF">SAMN05421788_103281</name>
</gene>